<evidence type="ECO:0000313" key="4">
    <source>
        <dbReference type="Proteomes" id="UP000192491"/>
    </source>
</evidence>
<sequence>MNLKTLFAALALSLMATVAIAADDKKADEAKPAEAKAEAKPAADAKKEEKVELSADADAEVKAAIEAADAANAAAKKAGFEWFWKDKPASKHLEDAIKAANDGKKEDAMKLAKTIENAGKQGQEQAEKAKTAGVETKAVN</sequence>
<evidence type="ECO:0000313" key="3">
    <source>
        <dbReference type="EMBL" id="OQX04032.1"/>
    </source>
</evidence>
<dbReference type="EMBL" id="MTEJ01000363">
    <property type="protein sequence ID" value="OQX04032.1"/>
    <property type="molecule type" value="Genomic_DNA"/>
</dbReference>
<evidence type="ECO:0000256" key="1">
    <source>
        <dbReference type="SAM" id="MobiDB-lite"/>
    </source>
</evidence>
<gene>
    <name evidence="3" type="ORF">BWK73_37505</name>
</gene>
<accession>A0A1Y1QFF4</accession>
<evidence type="ECO:0008006" key="5">
    <source>
        <dbReference type="Google" id="ProtNLM"/>
    </source>
</evidence>
<feature type="region of interest" description="Disordered" evidence="1">
    <location>
        <begin position="24"/>
        <end position="51"/>
    </location>
</feature>
<keyword evidence="2" id="KW-0732">Signal</keyword>
<feature type="signal peptide" evidence="2">
    <location>
        <begin position="1"/>
        <end position="21"/>
    </location>
</feature>
<organism evidence="3 4">
    <name type="scientific">Thiothrix lacustris</name>
    <dbReference type="NCBI Taxonomy" id="525917"/>
    <lineage>
        <taxon>Bacteria</taxon>
        <taxon>Pseudomonadati</taxon>
        <taxon>Pseudomonadota</taxon>
        <taxon>Gammaproteobacteria</taxon>
        <taxon>Thiotrichales</taxon>
        <taxon>Thiotrichaceae</taxon>
        <taxon>Thiothrix</taxon>
    </lineage>
</organism>
<feature type="chain" id="PRO_5012598365" description="SoxXA-binding protein" evidence="2">
    <location>
        <begin position="22"/>
        <end position="140"/>
    </location>
</feature>
<reference evidence="3 4" key="1">
    <citation type="submission" date="2017-01" db="EMBL/GenBank/DDBJ databases">
        <title>Novel large sulfur bacteria in the metagenomes of groundwater-fed chemosynthetic microbial mats in the Lake Huron basin.</title>
        <authorList>
            <person name="Sharrar A.M."/>
            <person name="Flood B.E."/>
            <person name="Bailey J.V."/>
            <person name="Jones D.S."/>
            <person name="Biddanda B."/>
            <person name="Ruberg S.A."/>
            <person name="Marcus D.N."/>
            <person name="Dick G.J."/>
        </authorList>
    </citation>
    <scope>NUCLEOTIDE SEQUENCE [LARGE SCALE GENOMIC DNA]</scope>
    <source>
        <strain evidence="3">A8</strain>
    </source>
</reference>
<proteinExistence type="predicted"/>
<dbReference type="Proteomes" id="UP000192491">
    <property type="component" value="Unassembled WGS sequence"/>
</dbReference>
<protein>
    <recommendedName>
        <fullName evidence="5">SoxXA-binding protein</fullName>
    </recommendedName>
</protein>
<evidence type="ECO:0000256" key="2">
    <source>
        <dbReference type="SAM" id="SignalP"/>
    </source>
</evidence>
<comment type="caution">
    <text evidence="3">The sequence shown here is derived from an EMBL/GenBank/DDBJ whole genome shotgun (WGS) entry which is preliminary data.</text>
</comment>
<name>A0A1Y1QFF4_9GAMM</name>
<feature type="region of interest" description="Disordered" evidence="1">
    <location>
        <begin position="117"/>
        <end position="140"/>
    </location>
</feature>
<dbReference type="AlphaFoldDB" id="A0A1Y1QFF4"/>